<sequence>MLYGGTLFGSFRHHDIIPWGDDIDVLVDVEVRKALREKMRKLKPDILIYEEEIRDKIYAKLIEPSDTSQDKYGSRKLSGKSWGWPFLDTIQQVLGSYAKNTLAVLQQTYGRDYLCSGLAWSHAFETPIFTRTVWCKNLADRYAFVEHAPLYHSAQDKDGSQDDLDWSRELLVRGGKVIHEVHLVAPRLQSTVAKSDTQ</sequence>
<dbReference type="GO" id="GO:0009100">
    <property type="term" value="P:glycoprotein metabolic process"/>
    <property type="evidence" value="ECO:0007669"/>
    <property type="project" value="UniProtKB-ARBA"/>
</dbReference>
<dbReference type="OrthoDB" id="419198at2759"/>
<accession>A0A3P7LZF0</accession>
<protein>
    <recommendedName>
        <fullName evidence="1">LicD/FKTN/FKRP nucleotidyltransferase domain-containing protein</fullName>
    </recommendedName>
</protein>
<name>A0A3P7LZF0_DIBLA</name>
<dbReference type="EMBL" id="UYRU01065822">
    <property type="protein sequence ID" value="VDN16433.1"/>
    <property type="molecule type" value="Genomic_DNA"/>
</dbReference>
<dbReference type="Proteomes" id="UP000281553">
    <property type="component" value="Unassembled WGS sequence"/>
</dbReference>
<reference evidence="2 3" key="1">
    <citation type="submission" date="2018-11" db="EMBL/GenBank/DDBJ databases">
        <authorList>
            <consortium name="Pathogen Informatics"/>
        </authorList>
    </citation>
    <scope>NUCLEOTIDE SEQUENCE [LARGE SCALE GENOMIC DNA]</scope>
</reference>
<dbReference type="InterPro" id="IPR007074">
    <property type="entry name" value="LicD/FKTN/FKRP_NTP_transf"/>
</dbReference>
<keyword evidence="3" id="KW-1185">Reference proteome</keyword>
<proteinExistence type="predicted"/>
<organism evidence="2 3">
    <name type="scientific">Dibothriocephalus latus</name>
    <name type="common">Fish tapeworm</name>
    <name type="synonym">Diphyllobothrium latum</name>
    <dbReference type="NCBI Taxonomy" id="60516"/>
    <lineage>
        <taxon>Eukaryota</taxon>
        <taxon>Metazoa</taxon>
        <taxon>Spiralia</taxon>
        <taxon>Lophotrochozoa</taxon>
        <taxon>Platyhelminthes</taxon>
        <taxon>Cestoda</taxon>
        <taxon>Eucestoda</taxon>
        <taxon>Diphyllobothriidea</taxon>
        <taxon>Diphyllobothriidae</taxon>
        <taxon>Dibothriocephalus</taxon>
    </lineage>
</organism>
<dbReference type="AlphaFoldDB" id="A0A3P7LZF0"/>
<feature type="domain" description="LicD/FKTN/FKRP nucleotidyltransferase" evidence="1">
    <location>
        <begin position="1"/>
        <end position="41"/>
    </location>
</feature>
<evidence type="ECO:0000313" key="3">
    <source>
        <dbReference type="Proteomes" id="UP000281553"/>
    </source>
</evidence>
<evidence type="ECO:0000259" key="1">
    <source>
        <dbReference type="Pfam" id="PF04991"/>
    </source>
</evidence>
<evidence type="ECO:0000313" key="2">
    <source>
        <dbReference type="EMBL" id="VDN16433.1"/>
    </source>
</evidence>
<dbReference type="Pfam" id="PF04991">
    <property type="entry name" value="LicD"/>
    <property type="match status" value="1"/>
</dbReference>
<gene>
    <name evidence="2" type="ORF">DILT_LOCUS12264</name>
</gene>